<organism evidence="1 2">
    <name type="scientific">Scomber scombrus</name>
    <name type="common">Atlantic mackerel</name>
    <name type="synonym">Scomber vernalis</name>
    <dbReference type="NCBI Taxonomy" id="13677"/>
    <lineage>
        <taxon>Eukaryota</taxon>
        <taxon>Metazoa</taxon>
        <taxon>Chordata</taxon>
        <taxon>Craniata</taxon>
        <taxon>Vertebrata</taxon>
        <taxon>Euteleostomi</taxon>
        <taxon>Actinopterygii</taxon>
        <taxon>Neopterygii</taxon>
        <taxon>Teleostei</taxon>
        <taxon>Neoteleostei</taxon>
        <taxon>Acanthomorphata</taxon>
        <taxon>Pelagiaria</taxon>
        <taxon>Scombriformes</taxon>
        <taxon>Scombridae</taxon>
        <taxon>Scomber</taxon>
    </lineage>
</organism>
<dbReference type="AlphaFoldDB" id="A0AAV1NS98"/>
<accession>A0AAV1NS98</accession>
<proteinExistence type="predicted"/>
<gene>
    <name evidence="1" type="ORF">FSCOSCO3_A026813</name>
</gene>
<evidence type="ECO:0000313" key="1">
    <source>
        <dbReference type="EMBL" id="CAK6962516.1"/>
    </source>
</evidence>
<name>A0AAV1NS98_SCOSC</name>
<keyword evidence="2" id="KW-1185">Reference proteome</keyword>
<sequence length="52" mass="5841">MSFVTCVNLAIARCLTGRAVQRWPSEPGCHSRTTGRWTSSPCLPLITCLWLY</sequence>
<dbReference type="EMBL" id="CAWUFR010000058">
    <property type="protein sequence ID" value="CAK6962516.1"/>
    <property type="molecule type" value="Genomic_DNA"/>
</dbReference>
<evidence type="ECO:0000313" key="2">
    <source>
        <dbReference type="Proteomes" id="UP001314229"/>
    </source>
</evidence>
<reference evidence="1 2" key="1">
    <citation type="submission" date="2024-01" db="EMBL/GenBank/DDBJ databases">
        <authorList>
            <person name="Alioto T."/>
            <person name="Alioto T."/>
            <person name="Gomez Garrido J."/>
        </authorList>
    </citation>
    <scope>NUCLEOTIDE SEQUENCE [LARGE SCALE GENOMIC DNA]</scope>
</reference>
<comment type="caution">
    <text evidence="1">The sequence shown here is derived from an EMBL/GenBank/DDBJ whole genome shotgun (WGS) entry which is preliminary data.</text>
</comment>
<dbReference type="Proteomes" id="UP001314229">
    <property type="component" value="Unassembled WGS sequence"/>
</dbReference>
<protein>
    <submittedName>
        <fullName evidence="1">Uncharacterized protein</fullName>
    </submittedName>
</protein>